<dbReference type="InterPro" id="IPR011006">
    <property type="entry name" value="CheY-like_superfamily"/>
</dbReference>
<accession>A0A6C2UJ43</accession>
<dbReference type="PROSITE" id="PS50043">
    <property type="entry name" value="HTH_LUXR_2"/>
    <property type="match status" value="1"/>
</dbReference>
<keyword evidence="8" id="KW-1185">Reference proteome</keyword>
<evidence type="ECO:0000256" key="4">
    <source>
        <dbReference type="PROSITE-ProRule" id="PRU00169"/>
    </source>
</evidence>
<feature type="domain" description="HTH luxR-type" evidence="5">
    <location>
        <begin position="142"/>
        <end position="207"/>
    </location>
</feature>
<dbReference type="PROSITE" id="PS50110">
    <property type="entry name" value="RESPONSE_REGULATORY"/>
    <property type="match status" value="1"/>
</dbReference>
<proteinExistence type="predicted"/>
<dbReference type="SMART" id="SM00421">
    <property type="entry name" value="HTH_LUXR"/>
    <property type="match status" value="1"/>
</dbReference>
<dbReference type="Gene3D" id="3.40.50.2300">
    <property type="match status" value="1"/>
</dbReference>
<evidence type="ECO:0000256" key="1">
    <source>
        <dbReference type="ARBA" id="ARBA00023015"/>
    </source>
</evidence>
<feature type="domain" description="Response regulatory" evidence="6">
    <location>
        <begin position="12"/>
        <end position="126"/>
    </location>
</feature>
<evidence type="ECO:0000256" key="3">
    <source>
        <dbReference type="ARBA" id="ARBA00023163"/>
    </source>
</evidence>
<reference evidence="7 8" key="1">
    <citation type="submission" date="2019-04" db="EMBL/GenBank/DDBJ databases">
        <authorList>
            <person name="Van Vliet M D."/>
        </authorList>
    </citation>
    <scope>NUCLEOTIDE SEQUENCE [LARGE SCALE GENOMIC DNA]</scope>
    <source>
        <strain evidence="7 8">F21</strain>
    </source>
</reference>
<gene>
    <name evidence="7" type="primary">tmoT</name>
    <name evidence="7" type="ORF">SCARR_02039</name>
</gene>
<dbReference type="SMART" id="SM00448">
    <property type="entry name" value="REC"/>
    <property type="match status" value="1"/>
</dbReference>
<dbReference type="InterPro" id="IPR036388">
    <property type="entry name" value="WH-like_DNA-bd_sf"/>
</dbReference>
<organism evidence="7 8">
    <name type="scientific">Pontiella sulfatireligans</name>
    <dbReference type="NCBI Taxonomy" id="2750658"/>
    <lineage>
        <taxon>Bacteria</taxon>
        <taxon>Pseudomonadati</taxon>
        <taxon>Kiritimatiellota</taxon>
        <taxon>Kiritimatiellia</taxon>
        <taxon>Kiritimatiellales</taxon>
        <taxon>Pontiellaceae</taxon>
        <taxon>Pontiella</taxon>
    </lineage>
</organism>
<dbReference type="GO" id="GO:0006355">
    <property type="term" value="P:regulation of DNA-templated transcription"/>
    <property type="evidence" value="ECO:0007669"/>
    <property type="project" value="InterPro"/>
</dbReference>
<evidence type="ECO:0000313" key="8">
    <source>
        <dbReference type="Proteomes" id="UP000346198"/>
    </source>
</evidence>
<dbReference type="EMBL" id="CAAHFH010000001">
    <property type="protein sequence ID" value="VGO19979.1"/>
    <property type="molecule type" value="Genomic_DNA"/>
</dbReference>
<dbReference type="PROSITE" id="PS00622">
    <property type="entry name" value="HTH_LUXR_1"/>
    <property type="match status" value="1"/>
</dbReference>
<keyword evidence="1" id="KW-0805">Transcription regulation</keyword>
<dbReference type="CDD" id="cd06170">
    <property type="entry name" value="LuxR_C_like"/>
    <property type="match status" value="1"/>
</dbReference>
<dbReference type="SUPFAM" id="SSF52172">
    <property type="entry name" value="CheY-like"/>
    <property type="match status" value="1"/>
</dbReference>
<dbReference type="InterPro" id="IPR016032">
    <property type="entry name" value="Sig_transdc_resp-reg_C-effctor"/>
</dbReference>
<dbReference type="Gene3D" id="1.10.10.10">
    <property type="entry name" value="Winged helix-like DNA-binding domain superfamily/Winged helix DNA-binding domain"/>
    <property type="match status" value="1"/>
</dbReference>
<dbReference type="Proteomes" id="UP000346198">
    <property type="component" value="Unassembled WGS sequence"/>
</dbReference>
<name>A0A6C2UJ43_9BACT</name>
<sequence>MNSKTTIRKPAVVYVVDDDCCVRKWLLRLLDRARYDVRVFASADEFLARDRDGSIENACLVLDVAMPGLSGIELQEALGEDSLPIIFITGHGDIPMGVRAMKKGATDFFVKPVAGRDLLDAIEVALRKDKEVRARRAEIAEIRKREEVLTPRERDVMQLVVTGMLNKQIGGELGIEEGTVKIHRGRMMVKMGVSSVAELVGLCSKIAAE</sequence>
<feature type="modified residue" description="4-aspartylphosphate" evidence="4">
    <location>
        <position position="63"/>
    </location>
</feature>
<evidence type="ECO:0000256" key="2">
    <source>
        <dbReference type="ARBA" id="ARBA00023125"/>
    </source>
</evidence>
<dbReference type="RefSeq" id="WP_136061435.1">
    <property type="nucleotide sequence ID" value="NZ_CAAHFH010000001.1"/>
</dbReference>
<keyword evidence="2" id="KW-0238">DNA-binding</keyword>
<keyword evidence="4" id="KW-0597">Phosphoprotein</keyword>
<evidence type="ECO:0000259" key="6">
    <source>
        <dbReference type="PROSITE" id="PS50110"/>
    </source>
</evidence>
<dbReference type="PANTHER" id="PTHR44688:SF16">
    <property type="entry name" value="DNA-BINDING TRANSCRIPTIONAL ACTIVATOR DEVR_DOSR"/>
    <property type="match status" value="1"/>
</dbReference>
<dbReference type="InterPro" id="IPR001789">
    <property type="entry name" value="Sig_transdc_resp-reg_receiver"/>
</dbReference>
<dbReference type="PRINTS" id="PR00038">
    <property type="entry name" value="HTHLUXR"/>
</dbReference>
<keyword evidence="3" id="KW-0804">Transcription</keyword>
<evidence type="ECO:0000259" key="5">
    <source>
        <dbReference type="PROSITE" id="PS50043"/>
    </source>
</evidence>
<dbReference type="Pfam" id="PF00196">
    <property type="entry name" value="GerE"/>
    <property type="match status" value="1"/>
</dbReference>
<protein>
    <submittedName>
        <fullName evidence="7">Response regulator protein TmoT</fullName>
    </submittedName>
</protein>
<dbReference type="PANTHER" id="PTHR44688">
    <property type="entry name" value="DNA-BINDING TRANSCRIPTIONAL ACTIVATOR DEVR_DOSR"/>
    <property type="match status" value="1"/>
</dbReference>
<dbReference type="GO" id="GO:0003677">
    <property type="term" value="F:DNA binding"/>
    <property type="evidence" value="ECO:0007669"/>
    <property type="project" value="UniProtKB-KW"/>
</dbReference>
<dbReference type="AlphaFoldDB" id="A0A6C2UJ43"/>
<dbReference type="SUPFAM" id="SSF46894">
    <property type="entry name" value="C-terminal effector domain of the bipartite response regulators"/>
    <property type="match status" value="1"/>
</dbReference>
<dbReference type="GO" id="GO:0000160">
    <property type="term" value="P:phosphorelay signal transduction system"/>
    <property type="evidence" value="ECO:0007669"/>
    <property type="project" value="InterPro"/>
</dbReference>
<dbReference type="InterPro" id="IPR000792">
    <property type="entry name" value="Tscrpt_reg_LuxR_C"/>
</dbReference>
<dbReference type="Pfam" id="PF00072">
    <property type="entry name" value="Response_reg"/>
    <property type="match status" value="1"/>
</dbReference>
<evidence type="ECO:0000313" key="7">
    <source>
        <dbReference type="EMBL" id="VGO19979.1"/>
    </source>
</evidence>